<evidence type="ECO:0000259" key="4">
    <source>
        <dbReference type="PROSITE" id="PS50949"/>
    </source>
</evidence>
<dbReference type="SMART" id="SM00345">
    <property type="entry name" value="HTH_GNTR"/>
    <property type="match status" value="1"/>
</dbReference>
<dbReference type="InterPro" id="IPR000524">
    <property type="entry name" value="Tscrpt_reg_HTH_GntR"/>
</dbReference>
<evidence type="ECO:0000256" key="1">
    <source>
        <dbReference type="ARBA" id="ARBA00023015"/>
    </source>
</evidence>
<evidence type="ECO:0000313" key="6">
    <source>
        <dbReference type="Proteomes" id="UP000616608"/>
    </source>
</evidence>
<comment type="caution">
    <text evidence="5">The sequence shown here is derived from an EMBL/GenBank/DDBJ whole genome shotgun (WGS) entry which is preliminary data.</text>
</comment>
<dbReference type="PANTHER" id="PTHR38445:SF10">
    <property type="entry name" value="GNTR-FAMILY TRANSCRIPTIONAL REGULATOR"/>
    <property type="match status" value="1"/>
</dbReference>
<keyword evidence="1" id="KW-0805">Transcription regulation</keyword>
<evidence type="ECO:0000256" key="2">
    <source>
        <dbReference type="ARBA" id="ARBA00023125"/>
    </source>
</evidence>
<dbReference type="Gene3D" id="1.10.10.10">
    <property type="entry name" value="Winged helix-like DNA-binding domain superfamily/Winged helix DNA-binding domain"/>
    <property type="match status" value="1"/>
</dbReference>
<proteinExistence type="predicted"/>
<evidence type="ECO:0000313" key="5">
    <source>
        <dbReference type="EMBL" id="GGG23461.1"/>
    </source>
</evidence>
<name>A0A917G5E4_9BACI</name>
<keyword evidence="6" id="KW-1185">Reference proteome</keyword>
<dbReference type="GO" id="GO:0003677">
    <property type="term" value="F:DNA binding"/>
    <property type="evidence" value="ECO:0007669"/>
    <property type="project" value="UniProtKB-KW"/>
</dbReference>
<dbReference type="GO" id="GO:0003700">
    <property type="term" value="F:DNA-binding transcription factor activity"/>
    <property type="evidence" value="ECO:0007669"/>
    <property type="project" value="InterPro"/>
</dbReference>
<protein>
    <submittedName>
        <fullName evidence="5">GntR family transcriptional regulator</fullName>
    </submittedName>
</protein>
<sequence length="123" mass="14071">MTVNHTPIYQQVADWLENEILTGHYQAHARVPSQYQLAELFTINPATAGKGLTLLLEQNILYKKRGLGMFVVEDAQQRLQYKRQHVTLTELAQALITEARRVELTDEALIQLIKTLQEEGARD</sequence>
<reference evidence="5" key="1">
    <citation type="journal article" date="2014" name="Int. J. Syst. Evol. Microbiol.">
        <title>Complete genome sequence of Corynebacterium casei LMG S-19264T (=DSM 44701T), isolated from a smear-ripened cheese.</title>
        <authorList>
            <consortium name="US DOE Joint Genome Institute (JGI-PGF)"/>
            <person name="Walter F."/>
            <person name="Albersmeier A."/>
            <person name="Kalinowski J."/>
            <person name="Ruckert C."/>
        </authorList>
    </citation>
    <scope>NUCLEOTIDE SEQUENCE</scope>
    <source>
        <strain evidence="5">CGMCC 1.15760</strain>
    </source>
</reference>
<organism evidence="5 6">
    <name type="scientific">Lysinibacillus alkalisoli</name>
    <dbReference type="NCBI Taxonomy" id="1911548"/>
    <lineage>
        <taxon>Bacteria</taxon>
        <taxon>Bacillati</taxon>
        <taxon>Bacillota</taxon>
        <taxon>Bacilli</taxon>
        <taxon>Bacillales</taxon>
        <taxon>Bacillaceae</taxon>
        <taxon>Lysinibacillus</taxon>
    </lineage>
</organism>
<gene>
    <name evidence="5" type="ORF">GCM10007425_17410</name>
</gene>
<dbReference type="Proteomes" id="UP000616608">
    <property type="component" value="Unassembled WGS sequence"/>
</dbReference>
<dbReference type="PANTHER" id="PTHR38445">
    <property type="entry name" value="HTH-TYPE TRANSCRIPTIONAL REPRESSOR YTRA"/>
    <property type="match status" value="1"/>
</dbReference>
<accession>A0A917G5E4</accession>
<dbReference type="InterPro" id="IPR036390">
    <property type="entry name" value="WH_DNA-bd_sf"/>
</dbReference>
<dbReference type="RefSeq" id="WP_188614667.1">
    <property type="nucleotide sequence ID" value="NZ_BMJT01000005.1"/>
</dbReference>
<dbReference type="Pfam" id="PF00392">
    <property type="entry name" value="GntR"/>
    <property type="match status" value="1"/>
</dbReference>
<dbReference type="EMBL" id="BMJT01000005">
    <property type="protein sequence ID" value="GGG23461.1"/>
    <property type="molecule type" value="Genomic_DNA"/>
</dbReference>
<dbReference type="InterPro" id="IPR036388">
    <property type="entry name" value="WH-like_DNA-bd_sf"/>
</dbReference>
<feature type="domain" description="HTH gntR-type" evidence="4">
    <location>
        <begin position="6"/>
        <end position="74"/>
    </location>
</feature>
<evidence type="ECO:0000256" key="3">
    <source>
        <dbReference type="ARBA" id="ARBA00023163"/>
    </source>
</evidence>
<dbReference type="CDD" id="cd07377">
    <property type="entry name" value="WHTH_GntR"/>
    <property type="match status" value="1"/>
</dbReference>
<dbReference type="PROSITE" id="PS50949">
    <property type="entry name" value="HTH_GNTR"/>
    <property type="match status" value="1"/>
</dbReference>
<keyword evidence="2" id="KW-0238">DNA-binding</keyword>
<dbReference type="SUPFAM" id="SSF46785">
    <property type="entry name" value="Winged helix' DNA-binding domain"/>
    <property type="match status" value="1"/>
</dbReference>
<reference evidence="5" key="2">
    <citation type="submission" date="2020-09" db="EMBL/GenBank/DDBJ databases">
        <authorList>
            <person name="Sun Q."/>
            <person name="Zhou Y."/>
        </authorList>
    </citation>
    <scope>NUCLEOTIDE SEQUENCE</scope>
    <source>
        <strain evidence="5">CGMCC 1.15760</strain>
    </source>
</reference>
<keyword evidence="3" id="KW-0804">Transcription</keyword>
<dbReference type="AlphaFoldDB" id="A0A917G5E4"/>